<evidence type="ECO:0000259" key="1">
    <source>
        <dbReference type="Pfam" id="PF01575"/>
    </source>
</evidence>
<feature type="domain" description="MaoC-like" evidence="1">
    <location>
        <begin position="19"/>
        <end position="109"/>
    </location>
</feature>
<dbReference type="RefSeq" id="WP_256399603.1">
    <property type="nucleotide sequence ID" value="NZ_JANHJR010000002.1"/>
</dbReference>
<evidence type="ECO:0000313" key="2">
    <source>
        <dbReference type="EMBL" id="MFD1644330.1"/>
    </source>
</evidence>
<accession>A0ABD6DG64</accession>
<dbReference type="Proteomes" id="UP001597034">
    <property type="component" value="Unassembled WGS sequence"/>
</dbReference>
<gene>
    <name evidence="2" type="ORF">ACFSBL_01405</name>
</gene>
<dbReference type="InterPro" id="IPR029069">
    <property type="entry name" value="HotDog_dom_sf"/>
</dbReference>
<dbReference type="Pfam" id="PF01575">
    <property type="entry name" value="MaoC_dehydratas"/>
    <property type="match status" value="1"/>
</dbReference>
<dbReference type="EMBL" id="JBHUDO010000001">
    <property type="protein sequence ID" value="MFD1644330.1"/>
    <property type="molecule type" value="Genomic_DNA"/>
</dbReference>
<comment type="caution">
    <text evidence="2">The sequence shown here is derived from an EMBL/GenBank/DDBJ whole genome shotgun (WGS) entry which is preliminary data.</text>
</comment>
<keyword evidence="3" id="KW-1185">Reference proteome</keyword>
<dbReference type="Gene3D" id="3.10.129.10">
    <property type="entry name" value="Hotdog Thioesterase"/>
    <property type="match status" value="1"/>
</dbReference>
<dbReference type="AlphaFoldDB" id="A0ABD6DG64"/>
<dbReference type="InterPro" id="IPR002539">
    <property type="entry name" value="MaoC-like_dom"/>
</dbReference>
<reference evidence="2 3" key="1">
    <citation type="journal article" date="2019" name="Int. J. Syst. Evol. Microbiol.">
        <title>The Global Catalogue of Microorganisms (GCM) 10K type strain sequencing project: providing services to taxonomists for standard genome sequencing and annotation.</title>
        <authorList>
            <consortium name="The Broad Institute Genomics Platform"/>
            <consortium name="The Broad Institute Genome Sequencing Center for Infectious Disease"/>
            <person name="Wu L."/>
            <person name="Ma J."/>
        </authorList>
    </citation>
    <scope>NUCLEOTIDE SEQUENCE [LARGE SCALE GENOMIC DNA]</scope>
    <source>
        <strain evidence="2 3">CGMCC 1.10390</strain>
    </source>
</reference>
<protein>
    <submittedName>
        <fullName evidence="2">MaoC/PaaZ C-terminal domain-containing protein</fullName>
    </submittedName>
</protein>
<evidence type="ECO:0000313" key="3">
    <source>
        <dbReference type="Proteomes" id="UP001597034"/>
    </source>
</evidence>
<organism evidence="2 3">
    <name type="scientific">Haloarchaeobius litoreus</name>
    <dbReference type="NCBI Taxonomy" id="755306"/>
    <lineage>
        <taxon>Archaea</taxon>
        <taxon>Methanobacteriati</taxon>
        <taxon>Methanobacteriota</taxon>
        <taxon>Stenosarchaea group</taxon>
        <taxon>Halobacteria</taxon>
        <taxon>Halobacteriales</taxon>
        <taxon>Halorubellaceae</taxon>
        <taxon>Haloarchaeobius</taxon>
    </lineage>
</organism>
<dbReference type="SUPFAM" id="SSF54637">
    <property type="entry name" value="Thioesterase/thiol ester dehydrase-isomerase"/>
    <property type="match status" value="1"/>
</dbReference>
<sequence length="148" mass="16270">MRYLEDLEAGESHDLGTFSLSADEIRAFAEQFDPMPMHVDPDVAEPFGGLVASGYHTLAAANRLVVDEFRADVAGIAGMSIENHRWHAPVFPDEELAVALELAEKRPSAGRPGTGVIRERVRVTREGADGRDPVLTYESVGLVRRRED</sequence>
<proteinExistence type="predicted"/>
<name>A0ABD6DG64_9EURY</name>